<gene>
    <name evidence="1" type="ORF">FEM33_23485</name>
</gene>
<name>A0A5M8QC12_9BACT</name>
<sequence length="114" mass="13080">MKHSLTILLALLFLFSCRKDNEVPAPITVTETKTEHSDWYILHAPDEHEIQAVYGDIDGTLLLTDRRHIHYTRDKGKTWKQAGYDSNIGLSGFAMSGEYAVCTRYRNHQQQRSG</sequence>
<dbReference type="Proteomes" id="UP000323994">
    <property type="component" value="Unassembled WGS sequence"/>
</dbReference>
<dbReference type="PROSITE" id="PS51257">
    <property type="entry name" value="PROKAR_LIPOPROTEIN"/>
    <property type="match status" value="1"/>
</dbReference>
<evidence type="ECO:0008006" key="3">
    <source>
        <dbReference type="Google" id="ProtNLM"/>
    </source>
</evidence>
<organism evidence="1 2">
    <name type="scientific">Dyadobacter flavalbus</name>
    <dbReference type="NCBI Taxonomy" id="2579942"/>
    <lineage>
        <taxon>Bacteria</taxon>
        <taxon>Pseudomonadati</taxon>
        <taxon>Bacteroidota</taxon>
        <taxon>Cytophagia</taxon>
        <taxon>Cytophagales</taxon>
        <taxon>Spirosomataceae</taxon>
        <taxon>Dyadobacter</taxon>
    </lineage>
</organism>
<accession>A0A5M8QC12</accession>
<dbReference type="EMBL" id="VBSN01000071">
    <property type="protein sequence ID" value="KAA6432688.1"/>
    <property type="molecule type" value="Genomic_DNA"/>
</dbReference>
<reference evidence="1 2" key="1">
    <citation type="submission" date="2019-05" db="EMBL/GenBank/DDBJ databases">
        <authorList>
            <person name="Qu J.-H."/>
        </authorList>
    </citation>
    <scope>NUCLEOTIDE SEQUENCE [LARGE SCALE GENOMIC DNA]</scope>
    <source>
        <strain evidence="1 2">NS28</strain>
    </source>
</reference>
<proteinExistence type="predicted"/>
<comment type="caution">
    <text evidence="1">The sequence shown here is derived from an EMBL/GenBank/DDBJ whole genome shotgun (WGS) entry which is preliminary data.</text>
</comment>
<dbReference type="OrthoDB" id="749229at2"/>
<dbReference type="PROSITE" id="PS01228">
    <property type="entry name" value="COF_1"/>
    <property type="match status" value="1"/>
</dbReference>
<dbReference type="AlphaFoldDB" id="A0A5M8QC12"/>
<protein>
    <recommendedName>
        <fullName evidence="3">Glycosyl hydrolase</fullName>
    </recommendedName>
</protein>
<keyword evidence="2" id="KW-1185">Reference proteome</keyword>
<dbReference type="RefSeq" id="WP_139014418.1">
    <property type="nucleotide sequence ID" value="NZ_VBSN01000071.1"/>
</dbReference>
<evidence type="ECO:0000313" key="1">
    <source>
        <dbReference type="EMBL" id="KAA6432688.1"/>
    </source>
</evidence>
<evidence type="ECO:0000313" key="2">
    <source>
        <dbReference type="Proteomes" id="UP000323994"/>
    </source>
</evidence>